<name>A0A060R5P0_9BACT</name>
<organism evidence="1 2">
    <name type="scientific">Mucinivorans hirudinis</name>
    <dbReference type="NCBI Taxonomy" id="1433126"/>
    <lineage>
        <taxon>Bacteria</taxon>
        <taxon>Pseudomonadati</taxon>
        <taxon>Bacteroidota</taxon>
        <taxon>Bacteroidia</taxon>
        <taxon>Bacteroidales</taxon>
        <taxon>Rikenellaceae</taxon>
        <taxon>Mucinivorans</taxon>
    </lineage>
</organism>
<proteinExistence type="predicted"/>
<dbReference type="eggNOG" id="ENOG503148H">
    <property type="taxonomic scope" value="Bacteria"/>
</dbReference>
<dbReference type="AlphaFoldDB" id="A0A060R5P0"/>
<dbReference type="EMBL" id="HG934468">
    <property type="protein sequence ID" value="CDN30176.1"/>
    <property type="molecule type" value="Genomic_DNA"/>
</dbReference>
<dbReference type="OrthoDB" id="5464618at2"/>
<dbReference type="KEGG" id="rbc:BN938_0069"/>
<protein>
    <submittedName>
        <fullName evidence="1">Uncharacterized protein</fullName>
    </submittedName>
</protein>
<reference evidence="1 2" key="1">
    <citation type="journal article" date="2015" name="Genome Announc.">
        <title>Complete Genome Sequence of the Novel Leech Symbiont Mucinivorans hirudinis M3T.</title>
        <authorList>
            <person name="Nelson M.C."/>
            <person name="Bomar L."/>
            <person name="Graf J."/>
        </authorList>
    </citation>
    <scope>NUCLEOTIDE SEQUENCE [LARGE SCALE GENOMIC DNA]</scope>
    <source>
        <strain evidence="2">M3</strain>
    </source>
</reference>
<dbReference type="STRING" id="1433126.BN938_0069"/>
<sequence length="118" mass="13901">MTLYQIATRIAHFFTACHWRGADIHSPFVYSFVREYALENRGARLIEAIGVRVIARVGELDVYPDDMIILREPFISGGERALFKKWYEDNHCVVVHFQGLIVIFRNSKLQKQWFKVRN</sequence>
<dbReference type="Proteomes" id="UP000027616">
    <property type="component" value="Chromosome I"/>
</dbReference>
<dbReference type="HOGENOM" id="CLU_2070469_0_0_10"/>
<keyword evidence="2" id="KW-1185">Reference proteome</keyword>
<accession>A0A060R5P0</accession>
<evidence type="ECO:0000313" key="1">
    <source>
        <dbReference type="EMBL" id="CDN30176.1"/>
    </source>
</evidence>
<gene>
    <name evidence="1" type="ORF">BN938_0069</name>
</gene>
<evidence type="ECO:0000313" key="2">
    <source>
        <dbReference type="Proteomes" id="UP000027616"/>
    </source>
</evidence>